<evidence type="ECO:0000256" key="1">
    <source>
        <dbReference type="SAM" id="MobiDB-lite"/>
    </source>
</evidence>
<organism evidence="3 4">
    <name type="scientific">Kitasatospora cineracea</name>
    <dbReference type="NCBI Taxonomy" id="88074"/>
    <lineage>
        <taxon>Bacteria</taxon>
        <taxon>Bacillati</taxon>
        <taxon>Actinomycetota</taxon>
        <taxon>Actinomycetes</taxon>
        <taxon>Kitasatosporales</taxon>
        <taxon>Streptomycetaceae</taxon>
        <taxon>Kitasatospora</taxon>
    </lineage>
</organism>
<gene>
    <name evidence="3" type="ORF">EDD38_2039</name>
</gene>
<feature type="compositionally biased region" description="Acidic residues" evidence="1">
    <location>
        <begin position="162"/>
        <end position="183"/>
    </location>
</feature>
<comment type="caution">
    <text evidence="3">The sequence shown here is derived from an EMBL/GenBank/DDBJ whole genome shotgun (WGS) entry which is preliminary data.</text>
</comment>
<keyword evidence="4" id="KW-1185">Reference proteome</keyword>
<proteinExistence type="predicted"/>
<keyword evidence="2" id="KW-0472">Membrane</keyword>
<keyword evidence="2" id="KW-0812">Transmembrane</keyword>
<name>A0A3N4RK03_9ACTN</name>
<feature type="compositionally biased region" description="Pro residues" evidence="1">
    <location>
        <begin position="184"/>
        <end position="194"/>
    </location>
</feature>
<dbReference type="EMBL" id="RKQG01000001">
    <property type="protein sequence ID" value="RPE33742.1"/>
    <property type="molecule type" value="Genomic_DNA"/>
</dbReference>
<evidence type="ECO:0000313" key="4">
    <source>
        <dbReference type="Proteomes" id="UP000266906"/>
    </source>
</evidence>
<sequence>MEKIIPAEGLRGILAWPVTGLFTGTPVLIRKLTAPQRARRTEAAQLKAKQAELTTQAAANADAEFAKKVAAEPDPAKKAALVQARETAAVAARTFELDQAKAARKEKRSKLGDAAGAGALLLIVGGPLVWSLARPLIGPGVGLLIGVWWIAALVHAPSAAEAADEETTEEAPETGEGQDEEEPAPVPCQEPTPVTPGITSPTAADARLAVALLGAAGTHVALTAVTAHLAAEHPRWKRSGKAVRALLQEARVEVRGGVRVDGVSVPGIHRDDVPPLPSPSEGTPHPVVVAGQSNNNNANNTQTWSTREGFVLQADPDNPARTIVVHSTAA</sequence>
<feature type="transmembrane region" description="Helical" evidence="2">
    <location>
        <begin position="111"/>
        <end position="130"/>
    </location>
</feature>
<dbReference type="RefSeq" id="WP_123817926.1">
    <property type="nucleotide sequence ID" value="NZ_RKQG01000001.1"/>
</dbReference>
<feature type="region of interest" description="Disordered" evidence="1">
    <location>
        <begin position="160"/>
        <end position="200"/>
    </location>
</feature>
<dbReference type="Proteomes" id="UP000266906">
    <property type="component" value="Unassembled WGS sequence"/>
</dbReference>
<keyword evidence="2" id="KW-1133">Transmembrane helix</keyword>
<evidence type="ECO:0000256" key="2">
    <source>
        <dbReference type="SAM" id="Phobius"/>
    </source>
</evidence>
<protein>
    <submittedName>
        <fullName evidence="3">Uncharacterized protein</fullName>
    </submittedName>
</protein>
<feature type="region of interest" description="Disordered" evidence="1">
    <location>
        <begin position="263"/>
        <end position="286"/>
    </location>
</feature>
<accession>A0A3N4RK03</accession>
<feature type="transmembrane region" description="Helical" evidence="2">
    <location>
        <begin position="12"/>
        <end position="29"/>
    </location>
</feature>
<dbReference type="AlphaFoldDB" id="A0A3N4RK03"/>
<evidence type="ECO:0000313" key="3">
    <source>
        <dbReference type="EMBL" id="RPE33742.1"/>
    </source>
</evidence>
<reference evidence="3 4" key="1">
    <citation type="submission" date="2018-11" db="EMBL/GenBank/DDBJ databases">
        <title>Sequencing the genomes of 1000 actinobacteria strains.</title>
        <authorList>
            <person name="Klenk H.-P."/>
        </authorList>
    </citation>
    <scope>NUCLEOTIDE SEQUENCE [LARGE SCALE GENOMIC DNA]</scope>
    <source>
        <strain evidence="3 4">DSM 44781</strain>
    </source>
</reference>